<feature type="domain" description="ABC transmembrane type-1" evidence="9">
    <location>
        <begin position="91"/>
        <end position="282"/>
    </location>
</feature>
<sequence>MTVTKPAPFAPAKTTPQRRSATGTSKRRQVITYVLLLILGVFFVGPFLWLVLAALKTPAEWGSLPIRLLPDQAQWSNFVDALTQMDFLGYARNSLFLATIFSVLITLSSALVGFGFARLKAPGKGVLFLILLSTMMIPQILTLLPTYVLFSQIGLVNTYWPWVLWGLASSPYFVFLFRQFFATLPRELEDAAIIDGAGWGRIFFTIFLPLSRPVLITSFLLSFTGSWGDYIGPALLLDLDHTTLAVAITAWYQDPAGNVIPTVQAAAAVLYIVPVLLIFFFSQRYFVRSSVGSGIKG</sequence>
<comment type="similarity">
    <text evidence="7">Belongs to the binding-protein-dependent transport system permease family.</text>
</comment>
<evidence type="ECO:0000256" key="2">
    <source>
        <dbReference type="ARBA" id="ARBA00022448"/>
    </source>
</evidence>
<dbReference type="RefSeq" id="WP_216925855.1">
    <property type="nucleotide sequence ID" value="NZ_JAHOPC010000010.1"/>
</dbReference>
<evidence type="ECO:0000259" key="9">
    <source>
        <dbReference type="PROSITE" id="PS50928"/>
    </source>
</evidence>
<dbReference type="PANTHER" id="PTHR43744">
    <property type="entry name" value="ABC TRANSPORTER PERMEASE PROTEIN MG189-RELATED-RELATED"/>
    <property type="match status" value="1"/>
</dbReference>
<feature type="region of interest" description="Disordered" evidence="8">
    <location>
        <begin position="1"/>
        <end position="23"/>
    </location>
</feature>
<feature type="transmembrane region" description="Helical" evidence="7">
    <location>
        <begin position="202"/>
        <end position="223"/>
    </location>
</feature>
<evidence type="ECO:0000256" key="4">
    <source>
        <dbReference type="ARBA" id="ARBA00022692"/>
    </source>
</evidence>
<protein>
    <submittedName>
        <fullName evidence="10">Carbohydrate ABC transporter permease</fullName>
    </submittedName>
</protein>
<feature type="transmembrane region" description="Helical" evidence="7">
    <location>
        <begin position="259"/>
        <end position="281"/>
    </location>
</feature>
<keyword evidence="2 7" id="KW-0813">Transport</keyword>
<keyword evidence="5 7" id="KW-1133">Transmembrane helix</keyword>
<evidence type="ECO:0000256" key="3">
    <source>
        <dbReference type="ARBA" id="ARBA00022475"/>
    </source>
</evidence>
<accession>A0ABS6IBC7</accession>
<evidence type="ECO:0000256" key="6">
    <source>
        <dbReference type="ARBA" id="ARBA00023136"/>
    </source>
</evidence>
<dbReference type="Pfam" id="PF00528">
    <property type="entry name" value="BPD_transp_1"/>
    <property type="match status" value="1"/>
</dbReference>
<dbReference type="PROSITE" id="PS50928">
    <property type="entry name" value="ABC_TM1"/>
    <property type="match status" value="1"/>
</dbReference>
<dbReference type="CDD" id="cd06261">
    <property type="entry name" value="TM_PBP2"/>
    <property type="match status" value="1"/>
</dbReference>
<feature type="transmembrane region" description="Helical" evidence="7">
    <location>
        <begin position="162"/>
        <end position="181"/>
    </location>
</feature>
<evidence type="ECO:0000313" key="10">
    <source>
        <dbReference type="EMBL" id="MBU8867727.1"/>
    </source>
</evidence>
<feature type="transmembrane region" description="Helical" evidence="7">
    <location>
        <begin position="126"/>
        <end position="150"/>
    </location>
</feature>
<reference evidence="10 11" key="1">
    <citation type="submission" date="2021-06" db="EMBL/GenBank/DDBJ databases">
        <authorList>
            <person name="Jeong J.W."/>
        </authorList>
    </citation>
    <scope>NUCLEOTIDE SEQUENCE [LARGE SCALE GENOMIC DNA]</scope>
    <source>
        <strain evidence="10 11">MMS21-TAE1-1</strain>
    </source>
</reference>
<name>A0ABS6IBC7_9MICC</name>
<comment type="subcellular location">
    <subcellularLocation>
        <location evidence="1 7">Cell membrane</location>
        <topology evidence="1 7">Multi-pass membrane protein</topology>
    </subcellularLocation>
</comment>
<keyword evidence="4 7" id="KW-0812">Transmembrane</keyword>
<evidence type="ECO:0000256" key="1">
    <source>
        <dbReference type="ARBA" id="ARBA00004651"/>
    </source>
</evidence>
<gene>
    <name evidence="10" type="ORF">KSW38_15670</name>
</gene>
<keyword evidence="6 7" id="KW-0472">Membrane</keyword>
<dbReference type="EMBL" id="JAHOPC010000010">
    <property type="protein sequence ID" value="MBU8867727.1"/>
    <property type="molecule type" value="Genomic_DNA"/>
</dbReference>
<feature type="compositionally biased region" description="Low complexity" evidence="8">
    <location>
        <begin position="1"/>
        <end position="15"/>
    </location>
</feature>
<organism evidence="10 11">
    <name type="scientific">Paenarthrobacter aromaticivorans</name>
    <dbReference type="NCBI Taxonomy" id="2849150"/>
    <lineage>
        <taxon>Bacteria</taxon>
        <taxon>Bacillati</taxon>
        <taxon>Actinomycetota</taxon>
        <taxon>Actinomycetes</taxon>
        <taxon>Micrococcales</taxon>
        <taxon>Micrococcaceae</taxon>
        <taxon>Paenarthrobacter</taxon>
    </lineage>
</organism>
<feature type="transmembrane region" description="Helical" evidence="7">
    <location>
        <begin position="95"/>
        <end position="114"/>
    </location>
</feature>
<dbReference type="InterPro" id="IPR000515">
    <property type="entry name" value="MetI-like"/>
</dbReference>
<evidence type="ECO:0000256" key="5">
    <source>
        <dbReference type="ARBA" id="ARBA00022989"/>
    </source>
</evidence>
<evidence type="ECO:0000256" key="7">
    <source>
        <dbReference type="RuleBase" id="RU363032"/>
    </source>
</evidence>
<proteinExistence type="inferred from homology"/>
<dbReference type="PANTHER" id="PTHR43744:SF12">
    <property type="entry name" value="ABC TRANSPORTER PERMEASE PROTEIN MG189-RELATED"/>
    <property type="match status" value="1"/>
</dbReference>
<keyword evidence="3" id="KW-1003">Cell membrane</keyword>
<keyword evidence="11" id="KW-1185">Reference proteome</keyword>
<evidence type="ECO:0000256" key="8">
    <source>
        <dbReference type="SAM" id="MobiDB-lite"/>
    </source>
</evidence>
<comment type="caution">
    <text evidence="10">The sequence shown here is derived from an EMBL/GenBank/DDBJ whole genome shotgun (WGS) entry which is preliminary data.</text>
</comment>
<evidence type="ECO:0000313" key="11">
    <source>
        <dbReference type="Proteomes" id="UP000824166"/>
    </source>
</evidence>
<dbReference type="Proteomes" id="UP000824166">
    <property type="component" value="Unassembled WGS sequence"/>
</dbReference>
<feature type="transmembrane region" description="Helical" evidence="7">
    <location>
        <begin position="30"/>
        <end position="55"/>
    </location>
</feature>